<organism evidence="3 4">
    <name type="scientific">Pseudocohnilembus persalinus</name>
    <name type="common">Ciliate</name>
    <dbReference type="NCBI Taxonomy" id="266149"/>
    <lineage>
        <taxon>Eukaryota</taxon>
        <taxon>Sar</taxon>
        <taxon>Alveolata</taxon>
        <taxon>Ciliophora</taxon>
        <taxon>Intramacronucleata</taxon>
        <taxon>Oligohymenophorea</taxon>
        <taxon>Scuticociliatia</taxon>
        <taxon>Philasterida</taxon>
        <taxon>Pseudocohnilembidae</taxon>
        <taxon>Pseudocohnilembus</taxon>
    </lineage>
</organism>
<reference evidence="3 4" key="1">
    <citation type="journal article" date="2015" name="Sci. Rep.">
        <title>Genome of the facultative scuticociliatosis pathogen Pseudocohnilembus persalinus provides insight into its virulence through horizontal gene transfer.</title>
        <authorList>
            <person name="Xiong J."/>
            <person name="Wang G."/>
            <person name="Cheng J."/>
            <person name="Tian M."/>
            <person name="Pan X."/>
            <person name="Warren A."/>
            <person name="Jiang C."/>
            <person name="Yuan D."/>
            <person name="Miao W."/>
        </authorList>
    </citation>
    <scope>NUCLEOTIDE SEQUENCE [LARGE SCALE GENOMIC DNA]</scope>
    <source>
        <strain evidence="3">36N120E</strain>
    </source>
</reference>
<keyword evidence="1" id="KW-0175">Coiled coil</keyword>
<gene>
    <name evidence="3" type="ORF">PPERSA_02763</name>
</gene>
<protein>
    <submittedName>
        <fullName evidence="3">Uncharacterized protein</fullName>
    </submittedName>
</protein>
<feature type="coiled-coil region" evidence="1">
    <location>
        <begin position="221"/>
        <end position="255"/>
    </location>
</feature>
<name>A0A0V0Q9B5_PSEPJ</name>
<comment type="caution">
    <text evidence="3">The sequence shown here is derived from an EMBL/GenBank/DDBJ whole genome shotgun (WGS) entry which is preliminary data.</text>
</comment>
<sequence>MPSQCIIEANDISSYIAQKNAEDNFHHKKNLIKNFVHGFLKYLKHQKEEICEIFQKTLPKISKKQQAVYFKKFMYCYKPQRNKIYNFRQFKKLFLPQHQPFYLRKNNQKQEKISRNECSYKKISSKQYHYQQYQKFFGDYIQKDYSNNFNSEEFEKNQVYQTSIVISGENQNKCLDSFNEQQYQLGSEYQSQIDVEEQQNFQQINKFPMEKILGSENNLLQQKQEQNINNINNINNKINDEKQYYEEQYNQKKSQNMINSNMELECQYQNQQSQNESKSGQNNSINSNNSNNDNNKNKSISRSQTENQKNSSSQNGSNLSTNDRSSSSSSQNIKSYKIKKHDLNEVSLKNVEKYILRIQALKFYRREMHQYFVTCSKISKPYEQLKFKSYILDKLKIK</sequence>
<evidence type="ECO:0000256" key="1">
    <source>
        <dbReference type="SAM" id="Coils"/>
    </source>
</evidence>
<evidence type="ECO:0000313" key="4">
    <source>
        <dbReference type="Proteomes" id="UP000054937"/>
    </source>
</evidence>
<dbReference type="AlphaFoldDB" id="A0A0V0Q9B5"/>
<feature type="compositionally biased region" description="Low complexity" evidence="2">
    <location>
        <begin position="277"/>
        <end position="333"/>
    </location>
</feature>
<dbReference type="InParanoid" id="A0A0V0Q9B5"/>
<evidence type="ECO:0000313" key="3">
    <source>
        <dbReference type="EMBL" id="KRW98615.1"/>
    </source>
</evidence>
<keyword evidence="4" id="KW-1185">Reference proteome</keyword>
<dbReference type="Proteomes" id="UP000054937">
    <property type="component" value="Unassembled WGS sequence"/>
</dbReference>
<dbReference type="EMBL" id="LDAU01000233">
    <property type="protein sequence ID" value="KRW98615.1"/>
    <property type="molecule type" value="Genomic_DNA"/>
</dbReference>
<evidence type="ECO:0000256" key="2">
    <source>
        <dbReference type="SAM" id="MobiDB-lite"/>
    </source>
</evidence>
<feature type="region of interest" description="Disordered" evidence="2">
    <location>
        <begin position="267"/>
        <end position="333"/>
    </location>
</feature>
<proteinExistence type="predicted"/>
<feature type="compositionally biased region" description="Polar residues" evidence="2">
    <location>
        <begin position="267"/>
        <end position="276"/>
    </location>
</feature>
<accession>A0A0V0Q9B5</accession>